<comment type="function">
    <text evidence="9 10">The RecF protein is involved in DNA metabolism; it is required for DNA replication and normal SOS inducibility. RecF binds preferentially to single-stranded, linear DNA. It also seems to bind ATP.</text>
</comment>
<dbReference type="NCBIfam" id="TIGR00611">
    <property type="entry name" value="recf"/>
    <property type="match status" value="1"/>
</dbReference>
<dbReference type="InterPro" id="IPR003395">
    <property type="entry name" value="RecF/RecN/SMC_N"/>
</dbReference>
<dbReference type="EMBL" id="AGDV01000012">
    <property type="protein sequence ID" value="EMB33285.1"/>
    <property type="molecule type" value="Genomic_DNA"/>
</dbReference>
<comment type="caution">
    <text evidence="12">The sequence shown here is derived from an EMBL/GenBank/DDBJ whole genome shotgun (WGS) entry which is preliminary data.</text>
</comment>
<keyword evidence="9 10" id="KW-0227">DNA damage</keyword>
<dbReference type="InterPro" id="IPR042174">
    <property type="entry name" value="RecF_2"/>
</dbReference>
<dbReference type="SUPFAM" id="SSF52540">
    <property type="entry name" value="P-loop containing nucleoside triphosphate hydrolases"/>
    <property type="match status" value="1"/>
</dbReference>
<keyword evidence="9 10" id="KW-0234">DNA repair</keyword>
<dbReference type="GO" id="GO:0006260">
    <property type="term" value="P:DNA replication"/>
    <property type="evidence" value="ECO:0007669"/>
    <property type="project" value="UniProtKB-UniRule"/>
</dbReference>
<dbReference type="GO" id="GO:0000731">
    <property type="term" value="P:DNA synthesis involved in DNA repair"/>
    <property type="evidence" value="ECO:0007669"/>
    <property type="project" value="TreeGrafter"/>
</dbReference>
<dbReference type="AlphaFoldDB" id="A0A0E2E4A3"/>
<keyword evidence="7 9" id="KW-0067">ATP-binding</keyword>
<evidence type="ECO:0000256" key="2">
    <source>
        <dbReference type="ARBA" id="ARBA00008016"/>
    </source>
</evidence>
<evidence type="ECO:0000256" key="7">
    <source>
        <dbReference type="ARBA" id="ARBA00022840"/>
    </source>
</evidence>
<sequence length="360" mass="41653">MPFLSASFYNFRNLENATVDISSPEVFLVGKNGQGKTNFLEALYVSSYGTSFRTRSLAQICTKDEKEFSIRALYKETDQISHTISIIIQDKKKDIQKNFKKIKNSKELISTIPCILFHGDDIEFAVGTPSRKRFFIDQSVSLCNSDFIEALVKYSKALKSRNIILEQKKASLLDSIDEIFASLALLITSERKNIVEEYAKHFSLIYEEISGVSGVEMVYRPSIKVESEEDLLILLAEKRQNDLIDRTSSIGPHRDRIHFIKDKKPFTERASNGQRRLISLVLRMIQAKIYSEKTGRKPIFLMDDILLELDPEKRQKFMELLPPYEQLFCTFLPGEPYKNYRKTETKVFFVEDGRFSVDRE</sequence>
<dbReference type="RefSeq" id="WP_002684816.1">
    <property type="nucleotide sequence ID" value="NZ_CM001795.1"/>
</dbReference>
<reference evidence="12" key="1">
    <citation type="submission" date="2012-01" db="EMBL/GenBank/DDBJ databases">
        <title>The Genome Sequence of Treponema denticola H-22.</title>
        <authorList>
            <consortium name="The Broad Institute Genome Sequencing Platform"/>
            <person name="Earl A."/>
            <person name="Ward D."/>
            <person name="Feldgarden M."/>
            <person name="Gevers D."/>
            <person name="Blanton J.M."/>
            <person name="Fenno C.J."/>
            <person name="Baranova O.V."/>
            <person name="Mathney J."/>
            <person name="Dewhirst F.E."/>
            <person name="Izard J."/>
            <person name="Young S.K."/>
            <person name="Zeng Q."/>
            <person name="Gargeya S."/>
            <person name="Fitzgerald M."/>
            <person name="Haas B."/>
            <person name="Abouelleil A."/>
            <person name="Alvarado L."/>
            <person name="Arachchi H.M."/>
            <person name="Berlin A."/>
            <person name="Chapman S.B."/>
            <person name="Gearin G."/>
            <person name="Goldberg J."/>
            <person name="Griggs A."/>
            <person name="Gujja S."/>
            <person name="Hansen M."/>
            <person name="Heiman D."/>
            <person name="Howarth C."/>
            <person name="Larimer J."/>
            <person name="Lui A."/>
            <person name="MacDonald P.J.P."/>
            <person name="McCowen C."/>
            <person name="Montmayeur A."/>
            <person name="Murphy C."/>
            <person name="Neiman D."/>
            <person name="Pearson M."/>
            <person name="Priest M."/>
            <person name="Roberts A."/>
            <person name="Saif S."/>
            <person name="Shea T."/>
            <person name="Sisk P."/>
            <person name="Stolte C."/>
            <person name="Sykes S."/>
            <person name="Wortman J."/>
            <person name="Nusbaum C."/>
            <person name="Birren B."/>
        </authorList>
    </citation>
    <scope>NUCLEOTIDE SEQUENCE [LARGE SCALE GENOMIC DNA]</scope>
    <source>
        <strain evidence="12">H-22</strain>
    </source>
</reference>
<evidence type="ECO:0000256" key="3">
    <source>
        <dbReference type="ARBA" id="ARBA00020170"/>
    </source>
</evidence>
<gene>
    <name evidence="9" type="primary">recF</name>
    <name evidence="12" type="ORF">HMPREF9726_01646</name>
</gene>
<evidence type="ECO:0000256" key="5">
    <source>
        <dbReference type="ARBA" id="ARBA00022705"/>
    </source>
</evidence>
<evidence type="ECO:0000256" key="9">
    <source>
        <dbReference type="HAMAP-Rule" id="MF_00365"/>
    </source>
</evidence>
<name>A0A0E2E4A3_TREDN</name>
<keyword evidence="8 9" id="KW-0238">DNA-binding</keyword>
<feature type="binding site" evidence="9">
    <location>
        <begin position="30"/>
        <end position="37"/>
    </location>
    <ligand>
        <name>ATP</name>
        <dbReference type="ChEBI" id="CHEBI:30616"/>
    </ligand>
</feature>
<dbReference type="PANTHER" id="PTHR32182">
    <property type="entry name" value="DNA REPLICATION AND REPAIR PROTEIN RECF"/>
    <property type="match status" value="1"/>
</dbReference>
<feature type="domain" description="RecF/RecN/SMC N-terminal" evidence="11">
    <location>
        <begin position="9"/>
        <end position="353"/>
    </location>
</feature>
<dbReference type="GO" id="GO:0003697">
    <property type="term" value="F:single-stranded DNA binding"/>
    <property type="evidence" value="ECO:0007669"/>
    <property type="project" value="UniProtKB-UniRule"/>
</dbReference>
<dbReference type="HOGENOM" id="CLU_040267_0_1_12"/>
<dbReference type="GO" id="GO:0009432">
    <property type="term" value="P:SOS response"/>
    <property type="evidence" value="ECO:0007669"/>
    <property type="project" value="UniProtKB-UniRule"/>
</dbReference>
<dbReference type="Proteomes" id="UP000011705">
    <property type="component" value="Chromosome"/>
</dbReference>
<dbReference type="Gene3D" id="1.20.1050.90">
    <property type="entry name" value="RecF/RecN/SMC, N-terminal domain"/>
    <property type="match status" value="1"/>
</dbReference>
<evidence type="ECO:0000256" key="6">
    <source>
        <dbReference type="ARBA" id="ARBA00022741"/>
    </source>
</evidence>
<keyword evidence="6 9" id="KW-0547">Nucleotide-binding</keyword>
<comment type="subcellular location">
    <subcellularLocation>
        <location evidence="1 9 10">Cytoplasm</location>
    </subcellularLocation>
</comment>
<dbReference type="GO" id="GO:0005737">
    <property type="term" value="C:cytoplasm"/>
    <property type="evidence" value="ECO:0007669"/>
    <property type="project" value="UniProtKB-SubCell"/>
</dbReference>
<keyword evidence="4 9" id="KW-0963">Cytoplasm</keyword>
<dbReference type="InterPro" id="IPR018078">
    <property type="entry name" value="DNA-binding_RecF_CS"/>
</dbReference>
<dbReference type="PROSITE" id="PS00618">
    <property type="entry name" value="RECF_2"/>
    <property type="match status" value="1"/>
</dbReference>
<dbReference type="InterPro" id="IPR001238">
    <property type="entry name" value="DNA-binding_RecF"/>
</dbReference>
<evidence type="ECO:0000256" key="10">
    <source>
        <dbReference type="RuleBase" id="RU000578"/>
    </source>
</evidence>
<keyword evidence="5 9" id="KW-0235">DNA replication</keyword>
<dbReference type="Gene3D" id="3.40.50.300">
    <property type="entry name" value="P-loop containing nucleotide triphosphate hydrolases"/>
    <property type="match status" value="1"/>
</dbReference>
<keyword evidence="9 10" id="KW-0742">SOS response</keyword>
<dbReference type="PATRIC" id="fig|999432.5.peg.1707"/>
<protein>
    <recommendedName>
        <fullName evidence="3 9">DNA replication and repair protein RecF</fullName>
    </recommendedName>
</protein>
<evidence type="ECO:0000259" key="11">
    <source>
        <dbReference type="Pfam" id="PF02463"/>
    </source>
</evidence>
<dbReference type="GO" id="GO:0005524">
    <property type="term" value="F:ATP binding"/>
    <property type="evidence" value="ECO:0007669"/>
    <property type="project" value="UniProtKB-UniRule"/>
</dbReference>
<proteinExistence type="inferred from homology"/>
<dbReference type="GO" id="GO:0006302">
    <property type="term" value="P:double-strand break repair"/>
    <property type="evidence" value="ECO:0007669"/>
    <property type="project" value="TreeGrafter"/>
</dbReference>
<evidence type="ECO:0000256" key="4">
    <source>
        <dbReference type="ARBA" id="ARBA00022490"/>
    </source>
</evidence>
<comment type="similarity">
    <text evidence="2 9 10">Belongs to the RecF family.</text>
</comment>
<dbReference type="InterPro" id="IPR027417">
    <property type="entry name" value="P-loop_NTPase"/>
</dbReference>
<organism evidence="12">
    <name type="scientific">Treponema denticola H-22</name>
    <dbReference type="NCBI Taxonomy" id="999432"/>
    <lineage>
        <taxon>Bacteria</taxon>
        <taxon>Pseudomonadati</taxon>
        <taxon>Spirochaetota</taxon>
        <taxon>Spirochaetia</taxon>
        <taxon>Spirochaetales</taxon>
        <taxon>Treponemataceae</taxon>
        <taxon>Treponema</taxon>
    </lineage>
</organism>
<dbReference type="Pfam" id="PF02463">
    <property type="entry name" value="SMC_N"/>
    <property type="match status" value="1"/>
</dbReference>
<evidence type="ECO:0000256" key="8">
    <source>
        <dbReference type="ARBA" id="ARBA00023125"/>
    </source>
</evidence>
<accession>A0A0E2E4A3</accession>
<dbReference type="PANTHER" id="PTHR32182:SF0">
    <property type="entry name" value="DNA REPLICATION AND REPAIR PROTEIN RECF"/>
    <property type="match status" value="1"/>
</dbReference>
<evidence type="ECO:0000256" key="1">
    <source>
        <dbReference type="ARBA" id="ARBA00004496"/>
    </source>
</evidence>
<evidence type="ECO:0000313" key="12">
    <source>
        <dbReference type="EMBL" id="EMB33285.1"/>
    </source>
</evidence>
<dbReference type="HAMAP" id="MF_00365">
    <property type="entry name" value="RecF"/>
    <property type="match status" value="1"/>
</dbReference>